<keyword evidence="5" id="KW-0156">Chromatin regulator</keyword>
<comment type="caution">
    <text evidence="17">The sequence shown here is derived from an EMBL/GenBank/DDBJ whole genome shotgun (WGS) entry which is preliminary data.</text>
</comment>
<dbReference type="PANTHER" id="PTHR13096:SF8">
    <property type="entry name" value="RIBOSOMAL OXYGENASE 1"/>
    <property type="match status" value="1"/>
</dbReference>
<organism evidence="17 18">
    <name type="scientific">Trichonephila inaurata madagascariensis</name>
    <dbReference type="NCBI Taxonomy" id="2747483"/>
    <lineage>
        <taxon>Eukaryota</taxon>
        <taxon>Metazoa</taxon>
        <taxon>Ecdysozoa</taxon>
        <taxon>Arthropoda</taxon>
        <taxon>Chelicerata</taxon>
        <taxon>Arachnida</taxon>
        <taxon>Araneae</taxon>
        <taxon>Araneomorphae</taxon>
        <taxon>Entelegynae</taxon>
        <taxon>Araneoidea</taxon>
        <taxon>Nephilidae</taxon>
        <taxon>Trichonephila</taxon>
        <taxon>Trichonephila inaurata</taxon>
    </lineage>
</organism>
<evidence type="ECO:0000259" key="16">
    <source>
        <dbReference type="PROSITE" id="PS51184"/>
    </source>
</evidence>
<evidence type="ECO:0000256" key="10">
    <source>
        <dbReference type="ARBA" id="ARBA00023163"/>
    </source>
</evidence>
<name>A0A8X6X4L6_9ARAC</name>
<keyword evidence="7 14" id="KW-0560">Oxidoreductase</keyword>
<dbReference type="Gene3D" id="3.90.930.40">
    <property type="match status" value="1"/>
</dbReference>
<evidence type="ECO:0000313" key="17">
    <source>
        <dbReference type="EMBL" id="GFY46062.1"/>
    </source>
</evidence>
<dbReference type="PROSITE" id="PS51184">
    <property type="entry name" value="JMJC"/>
    <property type="match status" value="1"/>
</dbReference>
<sequence length="475" mass="54863">MNQKSLQENESNVNIGSSPALSRSPKFKPSHSGNEAADEAIRWLLSPSNTHRFFPQWYEKYPLHLKRNSNYYKGLFSTEIFDKIIKENDLSYDVQIDVLRYKHGIRLPVKDDMKVTPAFVWKKYKEGNSVRMRNPQAYHDELGHLCSLLQEYFSSDVGANMYLTPAGTQGFPPHYDDIDAFVLQIEGKKLWKLYNPRKDNEFLSRLSSGDMTEDEIGKPCMEVELNPGDLLYFPRGFIHQARATPDVYSLHLTISTNYRNTYGDFLKAGFQNAVEQAMQNDIEFRRSVPRDYLNFLGATYADSNSQTREAYQNKVMELATKVLSYFSVDYAADMHAVEFLHASLPPFFTKKEKACSSHGNGPRFENGKAFVTAKLTLQTKIRFIRKKAFRLVSDESGFRLFYNLENSKNHKEKEIGFLEVDFDVVPAINTLFKNHPIFVKIKDLPHEDSESKLLVVQQLYDNGFLMTEEPLSYEE</sequence>
<comment type="cofactor">
    <cofactor evidence="14">
        <name>Fe(2+)</name>
        <dbReference type="ChEBI" id="CHEBI:29033"/>
    </cofactor>
    <text evidence="14">Binds 1 Fe(2+) ion per subunit.</text>
</comment>
<dbReference type="SUPFAM" id="SSF51197">
    <property type="entry name" value="Clavaminate synthase-like"/>
    <property type="match status" value="1"/>
</dbReference>
<dbReference type="PANTHER" id="PTHR13096">
    <property type="entry name" value="MINA53 MYC INDUCED NUCLEAR ANTIGEN"/>
    <property type="match status" value="1"/>
</dbReference>
<dbReference type="GO" id="GO:0140680">
    <property type="term" value="F:histone H3K36me/H3K36me2 demethylase activity"/>
    <property type="evidence" value="ECO:0007669"/>
    <property type="project" value="UniProtKB-EC"/>
</dbReference>
<protein>
    <recommendedName>
        <fullName evidence="14">Bifunctional lysine-specific demethylase and histidyl-hydroxylase</fullName>
        <ecNumber evidence="14">1.14.11.27</ecNumber>
    </recommendedName>
</protein>
<proteinExistence type="inferred from homology"/>
<gene>
    <name evidence="17" type="primary">riox1</name>
    <name evidence="17" type="ORF">TNIN_18091</name>
</gene>
<evidence type="ECO:0000256" key="9">
    <source>
        <dbReference type="ARBA" id="ARBA00023015"/>
    </source>
</evidence>
<feature type="domain" description="JmjC" evidence="16">
    <location>
        <begin position="134"/>
        <end position="273"/>
    </location>
</feature>
<reference evidence="17" key="1">
    <citation type="submission" date="2020-08" db="EMBL/GenBank/DDBJ databases">
        <title>Multicomponent nature underlies the extraordinary mechanical properties of spider dragline silk.</title>
        <authorList>
            <person name="Kono N."/>
            <person name="Nakamura H."/>
            <person name="Mori M."/>
            <person name="Yoshida Y."/>
            <person name="Ohtoshi R."/>
            <person name="Malay A.D."/>
            <person name="Moran D.A.P."/>
            <person name="Tomita M."/>
            <person name="Numata K."/>
            <person name="Arakawa K."/>
        </authorList>
    </citation>
    <scope>NUCLEOTIDE SEQUENCE</scope>
</reference>
<dbReference type="OrthoDB" id="425950at2759"/>
<feature type="region of interest" description="Disordered" evidence="15">
    <location>
        <begin position="1"/>
        <end position="33"/>
    </location>
</feature>
<dbReference type="Proteomes" id="UP000886998">
    <property type="component" value="Unassembled WGS sequence"/>
</dbReference>
<evidence type="ECO:0000256" key="3">
    <source>
        <dbReference type="ARBA" id="ARBA00022491"/>
    </source>
</evidence>
<comment type="function">
    <text evidence="12">Oxygenase that can act as both a histone lysine demethylase and a ribosomal histidine hydroxylase. Specifically demethylates 'Lys-4' (H3K4me) and 'Lys-36' (H3K36me) of histone H3, thereby playing a central role in histone code.</text>
</comment>
<evidence type="ECO:0000256" key="8">
    <source>
        <dbReference type="ARBA" id="ARBA00023004"/>
    </source>
</evidence>
<dbReference type="EC" id="1.14.11.27" evidence="14"/>
<evidence type="ECO:0000256" key="12">
    <source>
        <dbReference type="ARBA" id="ARBA00025670"/>
    </source>
</evidence>
<comment type="catalytic activity">
    <reaction evidence="13 14">
        <text>N(6),N(6)-dimethyl-L-lysyl(36)-[histone H3] + 2 2-oxoglutarate + 2 O2 = L-lysyl(36)-[histone H3] + 2 formaldehyde + 2 succinate + 2 CO2</text>
        <dbReference type="Rhea" id="RHEA:42032"/>
        <dbReference type="Rhea" id="RHEA-COMP:9785"/>
        <dbReference type="Rhea" id="RHEA-COMP:9787"/>
        <dbReference type="ChEBI" id="CHEBI:15379"/>
        <dbReference type="ChEBI" id="CHEBI:16526"/>
        <dbReference type="ChEBI" id="CHEBI:16810"/>
        <dbReference type="ChEBI" id="CHEBI:16842"/>
        <dbReference type="ChEBI" id="CHEBI:29969"/>
        <dbReference type="ChEBI" id="CHEBI:30031"/>
        <dbReference type="ChEBI" id="CHEBI:61976"/>
        <dbReference type="EC" id="1.14.11.27"/>
    </reaction>
</comment>
<evidence type="ECO:0000256" key="2">
    <source>
        <dbReference type="ARBA" id="ARBA00010309"/>
    </source>
</evidence>
<dbReference type="InterPro" id="IPR049043">
    <property type="entry name" value="WHD_RIOX1"/>
</dbReference>
<dbReference type="GO" id="GO:0005730">
    <property type="term" value="C:nucleolus"/>
    <property type="evidence" value="ECO:0007669"/>
    <property type="project" value="TreeGrafter"/>
</dbReference>
<keyword evidence="11 14" id="KW-0539">Nucleus</keyword>
<keyword evidence="6 14" id="KW-0223">Dioxygenase</keyword>
<dbReference type="AlphaFoldDB" id="A0A8X6X4L6"/>
<evidence type="ECO:0000256" key="7">
    <source>
        <dbReference type="ARBA" id="ARBA00023002"/>
    </source>
</evidence>
<accession>A0A8X6X4L6</accession>
<dbReference type="GO" id="GO:0005506">
    <property type="term" value="F:iron ion binding"/>
    <property type="evidence" value="ECO:0007669"/>
    <property type="project" value="UniProtKB-UniRule"/>
</dbReference>
<keyword evidence="8 14" id="KW-0408">Iron</keyword>
<evidence type="ECO:0000256" key="4">
    <source>
        <dbReference type="ARBA" id="ARBA00022723"/>
    </source>
</evidence>
<dbReference type="Gene3D" id="2.60.120.650">
    <property type="entry name" value="Cupin"/>
    <property type="match status" value="1"/>
</dbReference>
<comment type="similarity">
    <text evidence="2">Belongs to the ROX family. NO66 subfamily.</text>
</comment>
<evidence type="ECO:0000256" key="5">
    <source>
        <dbReference type="ARBA" id="ARBA00022853"/>
    </source>
</evidence>
<keyword evidence="4 14" id="KW-0479">Metal-binding</keyword>
<evidence type="ECO:0000256" key="1">
    <source>
        <dbReference type="ARBA" id="ARBA00004123"/>
    </source>
</evidence>
<evidence type="ECO:0000313" key="18">
    <source>
        <dbReference type="Proteomes" id="UP000886998"/>
    </source>
</evidence>
<evidence type="ECO:0000256" key="14">
    <source>
        <dbReference type="RuleBase" id="RU366061"/>
    </source>
</evidence>
<feature type="compositionally biased region" description="Polar residues" evidence="15">
    <location>
        <begin position="1"/>
        <end position="21"/>
    </location>
</feature>
<evidence type="ECO:0000256" key="13">
    <source>
        <dbReference type="ARBA" id="ARBA00047915"/>
    </source>
</evidence>
<dbReference type="InterPro" id="IPR039994">
    <property type="entry name" value="NO66-like"/>
</dbReference>
<dbReference type="Pfam" id="PF08007">
    <property type="entry name" value="JmjC_2"/>
    <property type="match status" value="1"/>
</dbReference>
<dbReference type="FunFam" id="3.90.930.40:FF:000001">
    <property type="entry name" value="ribosomal oxygenase 1 isoform X1"/>
    <property type="match status" value="1"/>
</dbReference>
<keyword evidence="10 14" id="KW-0804">Transcription</keyword>
<evidence type="ECO:0000256" key="6">
    <source>
        <dbReference type="ARBA" id="ARBA00022964"/>
    </source>
</evidence>
<keyword evidence="3" id="KW-0678">Repressor</keyword>
<dbReference type="GO" id="GO:0032453">
    <property type="term" value="F:histone H3K4 demethylase activity"/>
    <property type="evidence" value="ECO:0007669"/>
    <property type="project" value="TreeGrafter"/>
</dbReference>
<comment type="subcellular location">
    <subcellularLocation>
        <location evidence="1 14">Nucleus</location>
    </subcellularLocation>
</comment>
<dbReference type="Pfam" id="PF21233">
    <property type="entry name" value="WHD_RIOX1"/>
    <property type="match status" value="1"/>
</dbReference>
<evidence type="ECO:0000256" key="15">
    <source>
        <dbReference type="SAM" id="MobiDB-lite"/>
    </source>
</evidence>
<evidence type="ECO:0000256" key="11">
    <source>
        <dbReference type="ARBA" id="ARBA00023242"/>
    </source>
</evidence>
<dbReference type="InterPro" id="IPR003347">
    <property type="entry name" value="JmjC_dom"/>
</dbReference>
<dbReference type="Gene3D" id="1.10.10.1500">
    <property type="entry name" value="JmjC domain-containing ribosomal oxygenase (ROX), dimer domain"/>
    <property type="match status" value="1"/>
</dbReference>
<keyword evidence="9 14" id="KW-0805">Transcription regulation</keyword>
<keyword evidence="18" id="KW-1185">Reference proteome</keyword>
<dbReference type="EMBL" id="BMAV01005186">
    <property type="protein sequence ID" value="GFY46062.1"/>
    <property type="molecule type" value="Genomic_DNA"/>
</dbReference>